<protein>
    <submittedName>
        <fullName evidence="2">Uncharacterized protein</fullName>
    </submittedName>
</protein>
<evidence type="ECO:0000256" key="1">
    <source>
        <dbReference type="SAM" id="MobiDB-lite"/>
    </source>
</evidence>
<keyword evidence="3" id="KW-1185">Reference proteome</keyword>
<dbReference type="EMBL" id="JADGJD010000998">
    <property type="protein sequence ID" value="KAJ3047255.1"/>
    <property type="molecule type" value="Genomic_DNA"/>
</dbReference>
<gene>
    <name evidence="2" type="ORF">HK097_011705</name>
</gene>
<comment type="caution">
    <text evidence="2">The sequence shown here is derived from an EMBL/GenBank/DDBJ whole genome shotgun (WGS) entry which is preliminary data.</text>
</comment>
<feature type="region of interest" description="Disordered" evidence="1">
    <location>
        <begin position="1"/>
        <end position="64"/>
    </location>
</feature>
<sequence length="191" mass="20336">MTIHGIPLQTPQQPRGAAASPSTPTFGGPPNTPVGTVPLTSRRATRSDDDTDRNLPAFAKDLLPHGSPKDDSLARYANLAGFTQLVLSPFFQGLFYGLGEGTAKILLGRHFGVDPFVSLGRNPDLKPKRVDKVAGLATTASCGEVSLVSRWASKEEVAAKAEKVQEEQEDACLRSLLREQCTTPGVVSTPL</sequence>
<dbReference type="Proteomes" id="UP001212841">
    <property type="component" value="Unassembled WGS sequence"/>
</dbReference>
<feature type="compositionally biased region" description="Low complexity" evidence="1">
    <location>
        <begin position="23"/>
        <end position="42"/>
    </location>
</feature>
<name>A0AAD5SE07_9FUNG</name>
<accession>A0AAD5SE07</accession>
<organism evidence="2 3">
    <name type="scientific">Rhizophlyctis rosea</name>
    <dbReference type="NCBI Taxonomy" id="64517"/>
    <lineage>
        <taxon>Eukaryota</taxon>
        <taxon>Fungi</taxon>
        <taxon>Fungi incertae sedis</taxon>
        <taxon>Chytridiomycota</taxon>
        <taxon>Chytridiomycota incertae sedis</taxon>
        <taxon>Chytridiomycetes</taxon>
        <taxon>Rhizophlyctidales</taxon>
        <taxon>Rhizophlyctidaceae</taxon>
        <taxon>Rhizophlyctis</taxon>
    </lineage>
</organism>
<evidence type="ECO:0000313" key="3">
    <source>
        <dbReference type="Proteomes" id="UP001212841"/>
    </source>
</evidence>
<evidence type="ECO:0000313" key="2">
    <source>
        <dbReference type="EMBL" id="KAJ3047255.1"/>
    </source>
</evidence>
<dbReference type="AlphaFoldDB" id="A0AAD5SE07"/>
<proteinExistence type="predicted"/>
<reference evidence="2" key="1">
    <citation type="submission" date="2020-05" db="EMBL/GenBank/DDBJ databases">
        <title>Phylogenomic resolution of chytrid fungi.</title>
        <authorList>
            <person name="Stajich J.E."/>
            <person name="Amses K."/>
            <person name="Simmons R."/>
            <person name="Seto K."/>
            <person name="Myers J."/>
            <person name="Bonds A."/>
            <person name="Quandt C.A."/>
            <person name="Barry K."/>
            <person name="Liu P."/>
            <person name="Grigoriev I."/>
            <person name="Longcore J.E."/>
            <person name="James T.Y."/>
        </authorList>
    </citation>
    <scope>NUCLEOTIDE SEQUENCE</scope>
    <source>
        <strain evidence="2">JEL0318</strain>
    </source>
</reference>